<proteinExistence type="predicted"/>
<dbReference type="Proteomes" id="UP000631521">
    <property type="component" value="Chromosome"/>
</dbReference>
<reference evidence="1 2" key="1">
    <citation type="journal article" date="2020" name="Microorganisms">
        <title>Reliable Identification of Environmental Pseudomonas Isolates Using the rpoD Gene.</title>
        <authorList>
            <consortium name="The Broad Institute Genome Sequencing Platform"/>
            <person name="Girard L."/>
            <person name="Lood C."/>
            <person name="Rokni-Zadeh H."/>
            <person name="van Noort V."/>
            <person name="Lavigne R."/>
            <person name="De Mot R."/>
        </authorList>
    </citation>
    <scope>NUCLEOTIDE SEQUENCE [LARGE SCALE GENOMIC DNA]</scope>
    <source>
        <strain evidence="1 2">SWRI65</strain>
    </source>
</reference>
<gene>
    <name evidence="1" type="ORF">HU739_003395</name>
</gene>
<dbReference type="EMBL" id="CP077091">
    <property type="protein sequence ID" value="QXI18054.1"/>
    <property type="molecule type" value="Genomic_DNA"/>
</dbReference>
<dbReference type="KEGG" id="phv:HU739_003395"/>
<keyword evidence="2" id="KW-1185">Reference proteome</keyword>
<organism evidence="1 2">
    <name type="scientific">Pseudomonas hamedanensis</name>
    <dbReference type="NCBI Taxonomy" id="2745504"/>
    <lineage>
        <taxon>Bacteria</taxon>
        <taxon>Pseudomonadati</taxon>
        <taxon>Pseudomonadota</taxon>
        <taxon>Gammaproteobacteria</taxon>
        <taxon>Pseudomonadales</taxon>
        <taxon>Pseudomonadaceae</taxon>
        <taxon>Pseudomonas</taxon>
    </lineage>
</organism>
<accession>A0A9E6P0X1</accession>
<dbReference type="RefSeq" id="WP_186546373.1">
    <property type="nucleotide sequence ID" value="NZ_CP077091.1"/>
</dbReference>
<evidence type="ECO:0000313" key="2">
    <source>
        <dbReference type="Proteomes" id="UP000631521"/>
    </source>
</evidence>
<evidence type="ECO:0000313" key="1">
    <source>
        <dbReference type="EMBL" id="QXI18054.1"/>
    </source>
</evidence>
<dbReference type="AlphaFoldDB" id="A0A9E6P0X1"/>
<sequence>MEDPFIVKRCNKIVIHGRRAGERPQPPAEATAWFRICDARTNGFIGDGYDDQLDAQRECQRLNAASSVSAAHRHRAEAGD</sequence>
<protein>
    <submittedName>
        <fullName evidence="1">Uncharacterized protein</fullName>
    </submittedName>
</protein>
<name>A0A9E6P0X1_9PSED</name>
<reference evidence="1 2" key="2">
    <citation type="journal article" date="2021" name="Microorganisms">
        <title>The Ever-Expanding Pseudomonas Genus: Description of 43 New Species and Partition of the Pseudomonas putida Group.</title>
        <authorList>
            <person name="Girard L."/>
            <person name="Lood C."/>
            <person name="Hofte M."/>
            <person name="Vandamme P."/>
            <person name="Rokni-Zadeh H."/>
            <person name="van Noort V."/>
            <person name="Lavigne R."/>
            <person name="De Mot R."/>
        </authorList>
    </citation>
    <scope>NUCLEOTIDE SEQUENCE [LARGE SCALE GENOMIC DNA]</scope>
    <source>
        <strain evidence="1 2">SWRI65</strain>
    </source>
</reference>